<protein>
    <submittedName>
        <fullName evidence="2">Uncharacterized protein</fullName>
    </submittedName>
</protein>
<sequence>MKYIAAISALFALKVLANPLAIAPRVSVIDPSVLKWEIDAENGEVIAVNGTIENVIHHLQQRGLPSSDTLQKRIPPLDMTGTHYFCGGRWDRAELSPLYRGLTYLNTVKGRVHVPRGPSSCGRVSCDDSSAIYICNDNRYPLTLDTFDRIVEAASYIISKCTIVKPLVQVSGQLFFPDNWNVIVRWDNDC</sequence>
<dbReference type="Proteomes" id="UP001302676">
    <property type="component" value="Unassembled WGS sequence"/>
</dbReference>
<dbReference type="PANTHER" id="PTHR35605:SF1">
    <property type="entry name" value="ECP2 EFFECTOR PROTEIN DOMAIN-CONTAINING PROTEIN-RELATED"/>
    <property type="match status" value="1"/>
</dbReference>
<gene>
    <name evidence="2" type="ORF">C8A04DRAFT_29656</name>
</gene>
<evidence type="ECO:0000313" key="2">
    <source>
        <dbReference type="EMBL" id="KAK4142700.1"/>
    </source>
</evidence>
<reference evidence="2" key="1">
    <citation type="journal article" date="2023" name="Mol. Phylogenet. Evol.">
        <title>Genome-scale phylogeny and comparative genomics of the fungal order Sordariales.</title>
        <authorList>
            <person name="Hensen N."/>
            <person name="Bonometti L."/>
            <person name="Westerberg I."/>
            <person name="Brannstrom I.O."/>
            <person name="Guillou S."/>
            <person name="Cros-Aarteil S."/>
            <person name="Calhoun S."/>
            <person name="Haridas S."/>
            <person name="Kuo A."/>
            <person name="Mondo S."/>
            <person name="Pangilinan J."/>
            <person name="Riley R."/>
            <person name="LaButti K."/>
            <person name="Andreopoulos B."/>
            <person name="Lipzen A."/>
            <person name="Chen C."/>
            <person name="Yan M."/>
            <person name="Daum C."/>
            <person name="Ng V."/>
            <person name="Clum A."/>
            <person name="Steindorff A."/>
            <person name="Ohm R.A."/>
            <person name="Martin F."/>
            <person name="Silar P."/>
            <person name="Natvig D.O."/>
            <person name="Lalanne C."/>
            <person name="Gautier V."/>
            <person name="Ament-Velasquez S.L."/>
            <person name="Kruys A."/>
            <person name="Hutchinson M.I."/>
            <person name="Powell A.J."/>
            <person name="Barry K."/>
            <person name="Miller A.N."/>
            <person name="Grigoriev I.V."/>
            <person name="Debuchy R."/>
            <person name="Gladieux P."/>
            <person name="Hiltunen Thoren M."/>
            <person name="Johannesson H."/>
        </authorList>
    </citation>
    <scope>NUCLEOTIDE SEQUENCE</scope>
    <source>
        <strain evidence="2">CBS 141.50</strain>
    </source>
</reference>
<evidence type="ECO:0000256" key="1">
    <source>
        <dbReference type="SAM" id="SignalP"/>
    </source>
</evidence>
<dbReference type="EMBL" id="MU853594">
    <property type="protein sequence ID" value="KAK4142700.1"/>
    <property type="molecule type" value="Genomic_DNA"/>
</dbReference>
<dbReference type="RefSeq" id="XP_062636071.1">
    <property type="nucleotide sequence ID" value="XM_062781086.1"/>
</dbReference>
<feature type="chain" id="PRO_5043033613" evidence="1">
    <location>
        <begin position="18"/>
        <end position="190"/>
    </location>
</feature>
<accession>A0AAN6ZKJ9</accession>
<evidence type="ECO:0000313" key="3">
    <source>
        <dbReference type="Proteomes" id="UP001302676"/>
    </source>
</evidence>
<name>A0AAN6ZKJ9_9PEZI</name>
<dbReference type="AlphaFoldDB" id="A0AAN6ZKJ9"/>
<reference evidence="2" key="2">
    <citation type="submission" date="2023-05" db="EMBL/GenBank/DDBJ databases">
        <authorList>
            <consortium name="Lawrence Berkeley National Laboratory"/>
            <person name="Steindorff A."/>
            <person name="Hensen N."/>
            <person name="Bonometti L."/>
            <person name="Westerberg I."/>
            <person name="Brannstrom I.O."/>
            <person name="Guillou S."/>
            <person name="Cros-Aarteil S."/>
            <person name="Calhoun S."/>
            <person name="Haridas S."/>
            <person name="Kuo A."/>
            <person name="Mondo S."/>
            <person name="Pangilinan J."/>
            <person name="Riley R."/>
            <person name="Labutti K."/>
            <person name="Andreopoulos B."/>
            <person name="Lipzen A."/>
            <person name="Chen C."/>
            <person name="Yanf M."/>
            <person name="Daum C."/>
            <person name="Ng V."/>
            <person name="Clum A."/>
            <person name="Ohm R."/>
            <person name="Martin F."/>
            <person name="Silar P."/>
            <person name="Natvig D."/>
            <person name="Lalanne C."/>
            <person name="Gautier V."/>
            <person name="Ament-Velasquez S.L."/>
            <person name="Kruys A."/>
            <person name="Hutchinson M.I."/>
            <person name="Powell A.J."/>
            <person name="Barry K."/>
            <person name="Miller A.N."/>
            <person name="Grigoriev I.V."/>
            <person name="Debuchy R."/>
            <person name="Gladieux P."/>
            <person name="Thoren M.H."/>
            <person name="Johannesson H."/>
        </authorList>
    </citation>
    <scope>NUCLEOTIDE SEQUENCE</scope>
    <source>
        <strain evidence="2">CBS 141.50</strain>
    </source>
</reference>
<comment type="caution">
    <text evidence="2">The sequence shown here is derived from an EMBL/GenBank/DDBJ whole genome shotgun (WGS) entry which is preliminary data.</text>
</comment>
<keyword evidence="3" id="KW-1185">Reference proteome</keyword>
<dbReference type="GeneID" id="87817699"/>
<organism evidence="2 3">
    <name type="scientific">Dichotomopilus funicola</name>
    <dbReference type="NCBI Taxonomy" id="1934379"/>
    <lineage>
        <taxon>Eukaryota</taxon>
        <taxon>Fungi</taxon>
        <taxon>Dikarya</taxon>
        <taxon>Ascomycota</taxon>
        <taxon>Pezizomycotina</taxon>
        <taxon>Sordariomycetes</taxon>
        <taxon>Sordariomycetidae</taxon>
        <taxon>Sordariales</taxon>
        <taxon>Chaetomiaceae</taxon>
        <taxon>Dichotomopilus</taxon>
    </lineage>
</organism>
<proteinExistence type="predicted"/>
<keyword evidence="1" id="KW-0732">Signal</keyword>
<feature type="signal peptide" evidence="1">
    <location>
        <begin position="1"/>
        <end position="17"/>
    </location>
</feature>
<dbReference type="PANTHER" id="PTHR35605">
    <property type="entry name" value="ECP2 EFFECTOR PROTEIN DOMAIN-CONTAINING PROTEIN-RELATED"/>
    <property type="match status" value="1"/>
</dbReference>